<name>A0AAU9LBI2_9STRA</name>
<sequence length="71" mass="8312">MRMTLALKGQLAQVEVVKPENEITEAWHVSDTRHLVLSLKKAFPIYCQQEEAWFAQYLGADSVWELWHARI</sequence>
<protein>
    <submittedName>
        <fullName evidence="1">Uncharacterized protein</fullName>
    </submittedName>
</protein>
<reference evidence="1" key="1">
    <citation type="submission" date="2021-11" db="EMBL/GenBank/DDBJ databases">
        <authorList>
            <person name="Islam A."/>
            <person name="Islam S."/>
            <person name="Flora M.S."/>
            <person name="Rahman M."/>
            <person name="Ziaur R.M."/>
            <person name="Epstein J.H."/>
            <person name="Hassan M."/>
            <person name="Klassen M."/>
            <person name="Woodard K."/>
            <person name="Webb A."/>
            <person name="Webby R.J."/>
            <person name="El Zowalaty M.E."/>
        </authorList>
    </citation>
    <scope>NUCLEOTIDE SEQUENCE</scope>
    <source>
        <strain evidence="1">Pbs3</strain>
    </source>
</reference>
<gene>
    <name evidence="1" type="ORF">PBS003_LOCUS8682</name>
</gene>
<comment type="caution">
    <text evidence="1">The sequence shown here is derived from an EMBL/GenBank/DDBJ whole genome shotgun (WGS) entry which is preliminary data.</text>
</comment>
<organism evidence="1 2">
    <name type="scientific">Peronospora belbahrii</name>
    <dbReference type="NCBI Taxonomy" id="622444"/>
    <lineage>
        <taxon>Eukaryota</taxon>
        <taxon>Sar</taxon>
        <taxon>Stramenopiles</taxon>
        <taxon>Oomycota</taxon>
        <taxon>Peronosporomycetes</taxon>
        <taxon>Peronosporales</taxon>
        <taxon>Peronosporaceae</taxon>
        <taxon>Peronospora</taxon>
    </lineage>
</organism>
<dbReference type="AlphaFoldDB" id="A0AAU9LBI2"/>
<evidence type="ECO:0000313" key="2">
    <source>
        <dbReference type="Proteomes" id="UP001160483"/>
    </source>
</evidence>
<evidence type="ECO:0000313" key="1">
    <source>
        <dbReference type="EMBL" id="CAH0482084.1"/>
    </source>
</evidence>
<proteinExistence type="predicted"/>
<dbReference type="Proteomes" id="UP001160483">
    <property type="component" value="Unassembled WGS sequence"/>
</dbReference>
<accession>A0AAU9LBI2</accession>
<dbReference type="EMBL" id="CAKKTJ010000332">
    <property type="protein sequence ID" value="CAH0482084.1"/>
    <property type="molecule type" value="Genomic_DNA"/>
</dbReference>